<protein>
    <submittedName>
        <fullName evidence="1">Uncharacterized protein</fullName>
    </submittedName>
</protein>
<accession>A0A0L0UIT8</accession>
<proteinExistence type="predicted"/>
<dbReference type="EMBL" id="AJIL01007778">
    <property type="protein sequence ID" value="KNE86865.1"/>
    <property type="molecule type" value="Genomic_DNA"/>
</dbReference>
<dbReference type="STRING" id="1165861.A0A0L0UIT8"/>
<dbReference type="OrthoDB" id="2506434at2759"/>
<reference evidence="2" key="1">
    <citation type="submission" date="2014-03" db="EMBL/GenBank/DDBJ databases">
        <title>The Genome Sequence of Puccinia striiformis f. sp. tritici PST-78.</title>
        <authorList>
            <consortium name="The Broad Institute Genome Sequencing Platform"/>
            <person name="Cuomo C."/>
            <person name="Hulbert S."/>
            <person name="Chen X."/>
            <person name="Walker B."/>
            <person name="Young S.K."/>
            <person name="Zeng Q."/>
            <person name="Gargeya S."/>
            <person name="Fitzgerald M."/>
            <person name="Haas B."/>
            <person name="Abouelleil A."/>
            <person name="Alvarado L."/>
            <person name="Arachchi H.M."/>
            <person name="Berlin A.M."/>
            <person name="Chapman S.B."/>
            <person name="Goldberg J."/>
            <person name="Griggs A."/>
            <person name="Gujja S."/>
            <person name="Hansen M."/>
            <person name="Howarth C."/>
            <person name="Imamovic A."/>
            <person name="Larimer J."/>
            <person name="McCowan C."/>
            <person name="Montmayeur A."/>
            <person name="Murphy C."/>
            <person name="Neiman D."/>
            <person name="Pearson M."/>
            <person name="Priest M."/>
            <person name="Roberts A."/>
            <person name="Saif S."/>
            <person name="Shea T."/>
            <person name="Sisk P."/>
            <person name="Sykes S."/>
            <person name="Wortman J."/>
            <person name="Nusbaum C."/>
            <person name="Birren B."/>
        </authorList>
    </citation>
    <scope>NUCLEOTIDE SEQUENCE [LARGE SCALE GENOMIC DNA]</scope>
    <source>
        <strain evidence="2">race PST-78</strain>
    </source>
</reference>
<feature type="non-terminal residue" evidence="1">
    <location>
        <position position="51"/>
    </location>
</feature>
<evidence type="ECO:0000313" key="1">
    <source>
        <dbReference type="EMBL" id="KNE86865.1"/>
    </source>
</evidence>
<evidence type="ECO:0000313" key="2">
    <source>
        <dbReference type="Proteomes" id="UP000054564"/>
    </source>
</evidence>
<dbReference type="AlphaFoldDB" id="A0A0L0UIT8"/>
<organism evidence="1 2">
    <name type="scientific">Puccinia striiformis f. sp. tritici PST-78</name>
    <dbReference type="NCBI Taxonomy" id="1165861"/>
    <lineage>
        <taxon>Eukaryota</taxon>
        <taxon>Fungi</taxon>
        <taxon>Dikarya</taxon>
        <taxon>Basidiomycota</taxon>
        <taxon>Pucciniomycotina</taxon>
        <taxon>Pucciniomycetes</taxon>
        <taxon>Pucciniales</taxon>
        <taxon>Pucciniaceae</taxon>
        <taxon>Puccinia</taxon>
    </lineage>
</organism>
<sequence length="51" mass="5807">MFQSQKTDCGASVIHQSHKNELTSRSLDMFMQMANNRDILAQKLPKQTPIS</sequence>
<dbReference type="Proteomes" id="UP000054564">
    <property type="component" value="Unassembled WGS sequence"/>
</dbReference>
<name>A0A0L0UIT8_9BASI</name>
<gene>
    <name evidence="1" type="ORF">PSTG_19768</name>
</gene>
<comment type="caution">
    <text evidence="1">The sequence shown here is derived from an EMBL/GenBank/DDBJ whole genome shotgun (WGS) entry which is preliminary data.</text>
</comment>
<keyword evidence="2" id="KW-1185">Reference proteome</keyword>